<keyword evidence="2" id="KW-1185">Reference proteome</keyword>
<dbReference type="GeneID" id="39582975"/>
<dbReference type="EMBL" id="ML119060">
    <property type="protein sequence ID" value="ROT35942.1"/>
    <property type="molecule type" value="Genomic_DNA"/>
</dbReference>
<protein>
    <submittedName>
        <fullName evidence="1">Uncharacterized protein</fullName>
    </submittedName>
</protein>
<accession>A0A3N2PN56</accession>
<proteinExistence type="predicted"/>
<evidence type="ECO:0000313" key="2">
    <source>
        <dbReference type="Proteomes" id="UP000272025"/>
    </source>
</evidence>
<sequence length="186" mass="20334">MSPGPCPKARLRGLSHPLPSHLNLGFPGSARPPKRQAPKHLAKLGIAHGDFPSPLSESALRFDLWLVAGQESTINPDKVLKRLFALLCLIGITCVPSSLRADFTTLLIDLAWTQLLHSRHLDGEAIDVFGLLQLAISSQFSVFIRADWSDKNDVAAGKTDDPKSQTQSVLIETTWMESIYCMGIPP</sequence>
<organism evidence="1 2">
    <name type="scientific">Sodiomyces alkalinus (strain CBS 110278 / VKM F-3762 / F11)</name>
    <name type="common">Alkaliphilic filamentous fungus</name>
    <dbReference type="NCBI Taxonomy" id="1314773"/>
    <lineage>
        <taxon>Eukaryota</taxon>
        <taxon>Fungi</taxon>
        <taxon>Dikarya</taxon>
        <taxon>Ascomycota</taxon>
        <taxon>Pezizomycotina</taxon>
        <taxon>Sordariomycetes</taxon>
        <taxon>Hypocreomycetidae</taxon>
        <taxon>Glomerellales</taxon>
        <taxon>Plectosphaerellaceae</taxon>
        <taxon>Sodiomyces</taxon>
    </lineage>
</organism>
<gene>
    <name evidence="1" type="ORF">SODALDRAFT_362800</name>
</gene>
<name>A0A3N2PN56_SODAK</name>
<dbReference type="AlphaFoldDB" id="A0A3N2PN56"/>
<dbReference type="RefSeq" id="XP_028463748.1">
    <property type="nucleotide sequence ID" value="XM_028614497.1"/>
</dbReference>
<reference evidence="1 2" key="1">
    <citation type="journal article" date="2018" name="Mol. Ecol.">
        <title>The obligate alkalophilic soda-lake fungus Sodiomyces alkalinus has shifted to a protein diet.</title>
        <authorList>
            <person name="Grum-Grzhimaylo A.A."/>
            <person name="Falkoski D.L."/>
            <person name="van den Heuvel J."/>
            <person name="Valero-Jimenez C.A."/>
            <person name="Min B."/>
            <person name="Choi I.G."/>
            <person name="Lipzen A."/>
            <person name="Daum C.G."/>
            <person name="Aanen D.K."/>
            <person name="Tsang A."/>
            <person name="Henrissat B."/>
            <person name="Bilanenko E.N."/>
            <person name="de Vries R.P."/>
            <person name="van Kan J.A.L."/>
            <person name="Grigoriev I.V."/>
            <person name="Debets A.J.M."/>
        </authorList>
    </citation>
    <scope>NUCLEOTIDE SEQUENCE [LARGE SCALE GENOMIC DNA]</scope>
    <source>
        <strain evidence="1 2">F11</strain>
    </source>
</reference>
<evidence type="ECO:0000313" key="1">
    <source>
        <dbReference type="EMBL" id="ROT35942.1"/>
    </source>
</evidence>
<dbReference type="Proteomes" id="UP000272025">
    <property type="component" value="Unassembled WGS sequence"/>
</dbReference>